<protein>
    <submittedName>
        <fullName evidence="2">Kinase-like protein</fullName>
    </submittedName>
</protein>
<dbReference type="PANTHER" id="PTHR48011">
    <property type="entry name" value="CCR4-NOT TRANSCRIPTIONAL COMPLEX SUBUNIT CAF120-RELATED"/>
    <property type="match status" value="1"/>
</dbReference>
<keyword evidence="3" id="KW-1185">Reference proteome</keyword>
<sequence>MKILKSNEAFERINDELQFSYVKYFVQRDGVLYYGKWKNRYHPPSTLDQLEEVQQIQTNDRGPLIQPTWSTIYIKTPSLLSYVDGSDLEQQILREVTVCEILRNNPHPNLATYYGCQETNGRVSGLCFKRYTCTLLEKANPGHLNKEEFRLSGREHVGEAIRSCLDGILDGIRHLHSLGFVHNDINPANIMFDEDGGPVIIDFDSCRRIGESLKGTETKRTHQWHDPRVEMVVQVNDLDAWQVLRIWLMGGLEERFLFGS</sequence>
<dbReference type="AlphaFoldDB" id="A0A395GXV6"/>
<feature type="domain" description="Protein kinase" evidence="1">
    <location>
        <begin position="50"/>
        <end position="260"/>
    </location>
</feature>
<dbReference type="Gene3D" id="1.10.510.10">
    <property type="entry name" value="Transferase(Phosphotransferase) domain 1"/>
    <property type="match status" value="1"/>
</dbReference>
<gene>
    <name evidence="2" type="ORF">BO80DRAFT_445873</name>
</gene>
<dbReference type="InterPro" id="IPR011009">
    <property type="entry name" value="Kinase-like_dom_sf"/>
</dbReference>
<evidence type="ECO:0000313" key="2">
    <source>
        <dbReference type="EMBL" id="RAL00173.1"/>
    </source>
</evidence>
<evidence type="ECO:0000313" key="3">
    <source>
        <dbReference type="Proteomes" id="UP000249402"/>
    </source>
</evidence>
<dbReference type="SUPFAM" id="SSF56112">
    <property type="entry name" value="Protein kinase-like (PK-like)"/>
    <property type="match status" value="1"/>
</dbReference>
<dbReference type="GeneID" id="37226384"/>
<dbReference type="InterPro" id="IPR052751">
    <property type="entry name" value="Plant_MAPKKK"/>
</dbReference>
<proteinExistence type="predicted"/>
<keyword evidence="2" id="KW-0808">Transferase</keyword>
<dbReference type="GO" id="GO:0004672">
    <property type="term" value="F:protein kinase activity"/>
    <property type="evidence" value="ECO:0007669"/>
    <property type="project" value="InterPro"/>
</dbReference>
<dbReference type="InterPro" id="IPR000719">
    <property type="entry name" value="Prot_kinase_dom"/>
</dbReference>
<dbReference type="Pfam" id="PF00069">
    <property type="entry name" value="Pkinase"/>
    <property type="match status" value="1"/>
</dbReference>
<dbReference type="PANTHER" id="PTHR48011:SF4">
    <property type="entry name" value="MITOGEN-ACTIVATED PROTEIN KINASE KINASE KINASE 19"/>
    <property type="match status" value="1"/>
</dbReference>
<name>A0A395GXV6_9EURO</name>
<reference evidence="2 3" key="1">
    <citation type="submission" date="2018-02" db="EMBL/GenBank/DDBJ databases">
        <title>The genomes of Aspergillus section Nigri reveals drivers in fungal speciation.</title>
        <authorList>
            <consortium name="DOE Joint Genome Institute"/>
            <person name="Vesth T.C."/>
            <person name="Nybo J."/>
            <person name="Theobald S."/>
            <person name="Brandl J."/>
            <person name="Frisvad J.C."/>
            <person name="Nielsen K.F."/>
            <person name="Lyhne E.K."/>
            <person name="Kogle M.E."/>
            <person name="Kuo A."/>
            <person name="Riley R."/>
            <person name="Clum A."/>
            <person name="Nolan M."/>
            <person name="Lipzen A."/>
            <person name="Salamov A."/>
            <person name="Henrissat B."/>
            <person name="Wiebenga A."/>
            <person name="De vries R.P."/>
            <person name="Grigoriev I.V."/>
            <person name="Mortensen U.H."/>
            <person name="Andersen M.R."/>
            <person name="Baker S.E."/>
        </authorList>
    </citation>
    <scope>NUCLEOTIDE SEQUENCE [LARGE SCALE GENOMIC DNA]</scope>
    <source>
        <strain evidence="2 3">CBS 121593</strain>
    </source>
</reference>
<dbReference type="OrthoDB" id="4062651at2759"/>
<dbReference type="PROSITE" id="PS50011">
    <property type="entry name" value="PROTEIN_KINASE_DOM"/>
    <property type="match status" value="1"/>
</dbReference>
<evidence type="ECO:0000259" key="1">
    <source>
        <dbReference type="PROSITE" id="PS50011"/>
    </source>
</evidence>
<accession>A0A395GXV6</accession>
<dbReference type="GO" id="GO:0005524">
    <property type="term" value="F:ATP binding"/>
    <property type="evidence" value="ECO:0007669"/>
    <property type="project" value="InterPro"/>
</dbReference>
<dbReference type="STRING" id="1448316.A0A395GXV6"/>
<dbReference type="EMBL" id="KZ824442">
    <property type="protein sequence ID" value="RAL00173.1"/>
    <property type="molecule type" value="Genomic_DNA"/>
</dbReference>
<dbReference type="Proteomes" id="UP000249402">
    <property type="component" value="Unassembled WGS sequence"/>
</dbReference>
<organism evidence="2 3">
    <name type="scientific">Aspergillus ibericus CBS 121593</name>
    <dbReference type="NCBI Taxonomy" id="1448316"/>
    <lineage>
        <taxon>Eukaryota</taxon>
        <taxon>Fungi</taxon>
        <taxon>Dikarya</taxon>
        <taxon>Ascomycota</taxon>
        <taxon>Pezizomycotina</taxon>
        <taxon>Eurotiomycetes</taxon>
        <taxon>Eurotiomycetidae</taxon>
        <taxon>Eurotiales</taxon>
        <taxon>Aspergillaceae</taxon>
        <taxon>Aspergillus</taxon>
        <taxon>Aspergillus subgen. Circumdati</taxon>
    </lineage>
</organism>
<dbReference type="RefSeq" id="XP_025574500.1">
    <property type="nucleotide sequence ID" value="XM_025721519.1"/>
</dbReference>
<keyword evidence="2" id="KW-0418">Kinase</keyword>
<dbReference type="GO" id="GO:0007165">
    <property type="term" value="P:signal transduction"/>
    <property type="evidence" value="ECO:0007669"/>
    <property type="project" value="TreeGrafter"/>
</dbReference>
<dbReference type="VEuPathDB" id="FungiDB:BO80DRAFT_445873"/>